<protein>
    <submittedName>
        <fullName evidence="3">Uncharacterized protein</fullName>
    </submittedName>
</protein>
<reference evidence="3" key="1">
    <citation type="submission" date="2023-06" db="EMBL/GenBank/DDBJ databases">
        <title>Genomic analysis of the entomopathogenic nematode Steinernema hermaphroditum.</title>
        <authorList>
            <person name="Schwarz E.M."/>
            <person name="Heppert J.K."/>
            <person name="Baniya A."/>
            <person name="Schwartz H.T."/>
            <person name="Tan C.-H."/>
            <person name="Antoshechkin I."/>
            <person name="Sternberg P.W."/>
            <person name="Goodrich-Blair H."/>
            <person name="Dillman A.R."/>
        </authorList>
    </citation>
    <scope>NUCLEOTIDE SEQUENCE</scope>
    <source>
        <strain evidence="3">PS9179</strain>
        <tissue evidence="3">Whole animal</tissue>
    </source>
</reference>
<dbReference type="EMBL" id="JAUCMV010000005">
    <property type="protein sequence ID" value="KAK0399438.1"/>
    <property type="molecule type" value="Genomic_DNA"/>
</dbReference>
<dbReference type="Proteomes" id="UP001175271">
    <property type="component" value="Unassembled WGS sequence"/>
</dbReference>
<comment type="caution">
    <text evidence="3">The sequence shown here is derived from an EMBL/GenBank/DDBJ whole genome shotgun (WGS) entry which is preliminary data.</text>
</comment>
<organism evidence="3 4">
    <name type="scientific">Steinernema hermaphroditum</name>
    <dbReference type="NCBI Taxonomy" id="289476"/>
    <lineage>
        <taxon>Eukaryota</taxon>
        <taxon>Metazoa</taxon>
        <taxon>Ecdysozoa</taxon>
        <taxon>Nematoda</taxon>
        <taxon>Chromadorea</taxon>
        <taxon>Rhabditida</taxon>
        <taxon>Tylenchina</taxon>
        <taxon>Panagrolaimomorpha</taxon>
        <taxon>Strongyloidoidea</taxon>
        <taxon>Steinernematidae</taxon>
        <taxon>Steinernema</taxon>
    </lineage>
</organism>
<keyword evidence="1" id="KW-0547">Nucleotide-binding</keyword>
<dbReference type="Gene3D" id="3.40.50.300">
    <property type="entry name" value="P-loop containing nucleotide triphosphate hydrolases"/>
    <property type="match status" value="1"/>
</dbReference>
<evidence type="ECO:0000313" key="4">
    <source>
        <dbReference type="Proteomes" id="UP001175271"/>
    </source>
</evidence>
<dbReference type="InterPro" id="IPR027417">
    <property type="entry name" value="P-loop_NTPase"/>
</dbReference>
<evidence type="ECO:0000256" key="1">
    <source>
        <dbReference type="ARBA" id="ARBA00022741"/>
    </source>
</evidence>
<dbReference type="SUPFAM" id="SSF52540">
    <property type="entry name" value="P-loop containing nucleoside triphosphate hydrolases"/>
    <property type="match status" value="1"/>
</dbReference>
<sequence length="179" mass="20076">MKAKILVLGPSKVGKSAVANLVADHFDATTGEYYETRGVRIFEMESYNVEFNGEQISAEVELWDCSGNDKYAACWPAIRRNTMGIILICNPDAESSTQLLPWYNEFVTKCGLTNEKVRIFLHRTGEHSNDGSIADFRIPQEMGRIACVLIDIDRGMDQLKIDFNAFLLSLVTGEPTEFV</sequence>
<dbReference type="GO" id="GO:0005525">
    <property type="term" value="F:GTP binding"/>
    <property type="evidence" value="ECO:0007669"/>
    <property type="project" value="UniProtKB-KW"/>
</dbReference>
<name>A0AA39LJF3_9BILA</name>
<keyword evidence="2" id="KW-0342">GTP-binding</keyword>
<accession>A0AA39LJF3</accession>
<dbReference type="AlphaFoldDB" id="A0AA39LJF3"/>
<evidence type="ECO:0000256" key="2">
    <source>
        <dbReference type="ARBA" id="ARBA00023134"/>
    </source>
</evidence>
<proteinExistence type="predicted"/>
<keyword evidence="4" id="KW-1185">Reference proteome</keyword>
<evidence type="ECO:0000313" key="3">
    <source>
        <dbReference type="EMBL" id="KAK0399438.1"/>
    </source>
</evidence>
<dbReference type="PANTHER" id="PTHR24073">
    <property type="entry name" value="DRAB5-RELATED"/>
    <property type="match status" value="1"/>
</dbReference>
<gene>
    <name evidence="3" type="ORF">QR680_003049</name>
</gene>
<dbReference type="Pfam" id="PF08477">
    <property type="entry name" value="Roc"/>
    <property type="match status" value="1"/>
</dbReference>